<dbReference type="CDD" id="cd00371">
    <property type="entry name" value="HMA"/>
    <property type="match status" value="3"/>
</dbReference>
<feature type="domain" description="HMA" evidence="13">
    <location>
        <begin position="174"/>
        <end position="240"/>
    </location>
</feature>
<comment type="subcellular location">
    <subcellularLocation>
        <location evidence="1">Endomembrane system</location>
        <topology evidence="1">Multi-pass membrane protein</topology>
    </subcellularLocation>
</comment>
<dbReference type="InterPro" id="IPR023298">
    <property type="entry name" value="ATPase_P-typ_TM_dom_sf"/>
</dbReference>
<dbReference type="InterPro" id="IPR017969">
    <property type="entry name" value="Heavy-metal-associated_CS"/>
</dbReference>
<accession>A0AAV9NRN1</accession>
<dbReference type="GeneID" id="89968928"/>
<dbReference type="PROSITE" id="PS01047">
    <property type="entry name" value="HMA_1"/>
    <property type="match status" value="2"/>
</dbReference>
<dbReference type="InterPro" id="IPR006121">
    <property type="entry name" value="HMA_dom"/>
</dbReference>
<dbReference type="GO" id="GO:0005524">
    <property type="term" value="F:ATP binding"/>
    <property type="evidence" value="ECO:0007669"/>
    <property type="project" value="InterPro"/>
</dbReference>
<reference evidence="14 15" key="1">
    <citation type="submission" date="2023-08" db="EMBL/GenBank/DDBJ databases">
        <title>Black Yeasts Isolated from many extreme environments.</title>
        <authorList>
            <person name="Coleine C."/>
            <person name="Stajich J.E."/>
            <person name="Selbmann L."/>
        </authorList>
    </citation>
    <scope>NUCLEOTIDE SEQUENCE [LARGE SCALE GENOMIC DNA]</scope>
    <source>
        <strain evidence="14 15">CCFEE 5792</strain>
    </source>
</reference>
<dbReference type="EMBL" id="JAVRRD010000001">
    <property type="protein sequence ID" value="KAK5064872.1"/>
    <property type="molecule type" value="Genomic_DNA"/>
</dbReference>
<dbReference type="GO" id="GO:0043682">
    <property type="term" value="F:P-type divalent copper transporter activity"/>
    <property type="evidence" value="ECO:0007669"/>
    <property type="project" value="TreeGrafter"/>
</dbReference>
<keyword evidence="10 12" id="KW-0472">Membrane</keyword>
<dbReference type="GO" id="GO:0005507">
    <property type="term" value="F:copper ion binding"/>
    <property type="evidence" value="ECO:0007669"/>
    <property type="project" value="InterPro"/>
</dbReference>
<evidence type="ECO:0000313" key="14">
    <source>
        <dbReference type="EMBL" id="KAK5064872.1"/>
    </source>
</evidence>
<dbReference type="InterPro" id="IPR001757">
    <property type="entry name" value="P_typ_ATPase"/>
</dbReference>
<comment type="caution">
    <text evidence="14">The sequence shown here is derived from an EMBL/GenBank/DDBJ whole genome shotgun (WGS) entry which is preliminary data.</text>
</comment>
<dbReference type="SFLD" id="SFLDF00027">
    <property type="entry name" value="p-type_atpase"/>
    <property type="match status" value="1"/>
</dbReference>
<keyword evidence="4" id="KW-0479">Metal-binding</keyword>
<feature type="transmembrane region" description="Helical" evidence="12">
    <location>
        <begin position="1190"/>
        <end position="1210"/>
    </location>
</feature>
<keyword evidence="8 12" id="KW-1133">Transmembrane helix</keyword>
<evidence type="ECO:0000256" key="8">
    <source>
        <dbReference type="ARBA" id="ARBA00022989"/>
    </source>
</evidence>
<feature type="domain" description="HMA" evidence="13">
    <location>
        <begin position="3"/>
        <end position="69"/>
    </location>
</feature>
<gene>
    <name evidence="14" type="ORF">LTR84_000706</name>
</gene>
<name>A0AAV9NRN1_9EURO</name>
<dbReference type="SUPFAM" id="SSF55008">
    <property type="entry name" value="HMA, heavy metal-associated domain"/>
    <property type="match status" value="3"/>
</dbReference>
<dbReference type="SFLD" id="SFLDS00003">
    <property type="entry name" value="Haloacid_Dehalogenase"/>
    <property type="match status" value="1"/>
</dbReference>
<feature type="domain" description="HMA" evidence="13">
    <location>
        <begin position="258"/>
        <end position="323"/>
    </location>
</feature>
<evidence type="ECO:0000313" key="15">
    <source>
        <dbReference type="Proteomes" id="UP001358417"/>
    </source>
</evidence>
<dbReference type="GO" id="GO:0016887">
    <property type="term" value="F:ATP hydrolysis activity"/>
    <property type="evidence" value="ECO:0007669"/>
    <property type="project" value="InterPro"/>
</dbReference>
<evidence type="ECO:0000256" key="1">
    <source>
        <dbReference type="ARBA" id="ARBA00004127"/>
    </source>
</evidence>
<dbReference type="Gene3D" id="3.30.70.100">
    <property type="match status" value="2"/>
</dbReference>
<feature type="region of interest" description="Disordered" evidence="11">
    <location>
        <begin position="79"/>
        <end position="100"/>
    </location>
</feature>
<dbReference type="Gene3D" id="3.40.1110.10">
    <property type="entry name" value="Calcium-transporting ATPase, cytoplasmic domain N"/>
    <property type="match status" value="1"/>
</dbReference>
<proteinExistence type="inferred from homology"/>
<dbReference type="PROSITE" id="PS00154">
    <property type="entry name" value="ATPASE_E1_E2"/>
    <property type="match status" value="1"/>
</dbReference>
<evidence type="ECO:0000256" key="2">
    <source>
        <dbReference type="ARBA" id="ARBA00006024"/>
    </source>
</evidence>
<feature type="transmembrane region" description="Helical" evidence="12">
    <location>
        <begin position="439"/>
        <end position="463"/>
    </location>
</feature>
<comment type="similarity">
    <text evidence="2">Belongs to the cation transport ATPase (P-type) (TC 3.A.3) family. Type IB subfamily.</text>
</comment>
<dbReference type="Pfam" id="PF00122">
    <property type="entry name" value="E1-E2_ATPase"/>
    <property type="match status" value="1"/>
</dbReference>
<feature type="transmembrane region" description="Helical" evidence="12">
    <location>
        <begin position="571"/>
        <end position="591"/>
    </location>
</feature>
<evidence type="ECO:0000256" key="6">
    <source>
        <dbReference type="ARBA" id="ARBA00022842"/>
    </source>
</evidence>
<evidence type="ECO:0000256" key="10">
    <source>
        <dbReference type="ARBA" id="ARBA00023136"/>
    </source>
</evidence>
<dbReference type="PRINTS" id="PR00119">
    <property type="entry name" value="CATATPASE"/>
</dbReference>
<dbReference type="InterPro" id="IPR008250">
    <property type="entry name" value="ATPase_P-typ_transduc_dom_A_sf"/>
</dbReference>
<sequence>MSLTSVFLVSNIHCPSCVSHAQHVLRDIPDLHSPPHVSLIEHTIRVKHTKSETQLLILNALLKAAFEVHHVTTVDSFGRSTEEYDVTPEPATSSASRSTRLMSKVQRKHIKNCQACQRDPSQAKIKNRPRSAPASALHLRDSNSVSMSIDTPKFHKQSIPSLDGTSDFPTALCYTATISIGGMTCSSCSTTIRKALGDLAIVNSVDVNLVANSVVVSYMGPEGNLQRIVQAIEDSGYDATTHHIDHDDSTLDESSTLFRTSLSITGMTCGSCVGTISNGVAELEFVRSADIDLVGSRGTVTFKGQDNLNAILSKIDDLGYDAVEVETMPLSGPRITQSTERSVQIQVMGMFCNHCPENLKSSFAGSANLQQHTFKVTQWPTVNDPMITITYNPAPPKLTVREFIKTISDTHEAFSAIVYHPPTLEERSLRMQQAEQKHILLRLIFTAVVAIPSFIIGIVFMSLVSKSNLTRKWFEQPILGGNAMRIDWALFFITTPVMLYGADIFHRRALKEIWSMWRPRSTVPWLRRFYRFGSMNLLISAGTSVAYFSSLAVLIADATSDPMPTHDDRSANSYFDTVTFLTFFILIGRFLEAYSKAKTGDAVAMLSKLRPSEGLLVEQGSNNQYAILPVPVDQLEIGDVVQVPHGSSPPTDGVIEQDGAFLFDESSLTGESKPVKKSLGDDVYSGSVNVSSPVRIKVTEIDGTSMLDRIVNVVRDGQARRAPIERVADVVTGYFVPVITLLALLTWVIWLSLGQSGTLPLAWLDVDQGGWSFWSLKFAIAVFVVACPCGIGLAAPTALFVGGGMAASQGILVQGGGEAFQDASTLNTIVFDKTGTLTEGQMKVTDFELLESEQLKGLPKTAIFTMCHIMENSSTHPIAKAIAEYTTQTVSTLQLESSELKEIPGQGMTGTFSLKQDSKTIVYEALLGNEGMLHSLNDDLEDSSSDLVSTPIEKQSKSLSMSKDFFVSPVLQRYQALGRSTSILAIRKVSNDSKEPREEGCKFRPVAIFAIADPIRAEAVNVLESLRSLGLDVHMCTGDNHTTALAIAAQLGIPAGNVRAGVLPQDKAAYIQELQGVSPNYTTSAIRKRSVVAFVGDGTNDTPALSAADVSIALASGSDVAMTTASFILLNSDLKTILSLVRLAKRVFLRVKLNFAWAAVYNICLIPVAAGVFFAIGADDNHGGWRLGPVWASAAMALSSVSVVASSLALKLPELTLRNKQSE</sequence>
<dbReference type="SUPFAM" id="SSF81665">
    <property type="entry name" value="Calcium ATPase, transmembrane domain M"/>
    <property type="match status" value="1"/>
</dbReference>
<evidence type="ECO:0000256" key="4">
    <source>
        <dbReference type="ARBA" id="ARBA00022723"/>
    </source>
</evidence>
<dbReference type="InterPro" id="IPR036163">
    <property type="entry name" value="HMA_dom_sf"/>
</dbReference>
<dbReference type="SUPFAM" id="SSF56784">
    <property type="entry name" value="HAD-like"/>
    <property type="match status" value="1"/>
</dbReference>
<dbReference type="FunFam" id="3.30.70.100:FF:000001">
    <property type="entry name" value="ATPase copper transporting beta"/>
    <property type="match status" value="1"/>
</dbReference>
<dbReference type="AlphaFoldDB" id="A0AAV9NRN1"/>
<dbReference type="SFLD" id="SFLDG00002">
    <property type="entry name" value="C1.7:_P-type_atpase_like"/>
    <property type="match status" value="1"/>
</dbReference>
<dbReference type="RefSeq" id="XP_064712196.1">
    <property type="nucleotide sequence ID" value="XM_064844336.1"/>
</dbReference>
<dbReference type="Gene3D" id="3.40.50.1000">
    <property type="entry name" value="HAD superfamily/HAD-like"/>
    <property type="match status" value="1"/>
</dbReference>
<evidence type="ECO:0000256" key="9">
    <source>
        <dbReference type="ARBA" id="ARBA00023008"/>
    </source>
</evidence>
<evidence type="ECO:0000256" key="5">
    <source>
        <dbReference type="ARBA" id="ARBA00022737"/>
    </source>
</evidence>
<dbReference type="InterPro" id="IPR036412">
    <property type="entry name" value="HAD-like_sf"/>
</dbReference>
<keyword evidence="15" id="KW-1185">Reference proteome</keyword>
<dbReference type="InterPro" id="IPR044492">
    <property type="entry name" value="P_typ_ATPase_HD_dom"/>
</dbReference>
<dbReference type="InterPro" id="IPR006122">
    <property type="entry name" value="HMA_Cu_ion-bd"/>
</dbReference>
<dbReference type="PROSITE" id="PS01229">
    <property type="entry name" value="COF_2"/>
    <property type="match status" value="1"/>
</dbReference>
<organism evidence="14 15">
    <name type="scientific">Exophiala bonariae</name>
    <dbReference type="NCBI Taxonomy" id="1690606"/>
    <lineage>
        <taxon>Eukaryota</taxon>
        <taxon>Fungi</taxon>
        <taxon>Dikarya</taxon>
        <taxon>Ascomycota</taxon>
        <taxon>Pezizomycotina</taxon>
        <taxon>Eurotiomycetes</taxon>
        <taxon>Chaetothyriomycetidae</taxon>
        <taxon>Chaetothyriales</taxon>
        <taxon>Herpotrichiellaceae</taxon>
        <taxon>Exophiala</taxon>
    </lineage>
</organism>
<dbReference type="InterPro" id="IPR023214">
    <property type="entry name" value="HAD_sf"/>
</dbReference>
<keyword evidence="6" id="KW-0460">Magnesium</keyword>
<dbReference type="InterPro" id="IPR059000">
    <property type="entry name" value="ATPase_P-type_domA"/>
</dbReference>
<dbReference type="GO" id="GO:0016020">
    <property type="term" value="C:membrane"/>
    <property type="evidence" value="ECO:0007669"/>
    <property type="project" value="UniProtKB-SubCell"/>
</dbReference>
<evidence type="ECO:0000259" key="13">
    <source>
        <dbReference type="PROSITE" id="PS50846"/>
    </source>
</evidence>
<dbReference type="Proteomes" id="UP001358417">
    <property type="component" value="Unassembled WGS sequence"/>
</dbReference>
<evidence type="ECO:0000256" key="7">
    <source>
        <dbReference type="ARBA" id="ARBA00022967"/>
    </source>
</evidence>
<keyword evidence="3 12" id="KW-0812">Transmembrane</keyword>
<feature type="transmembrane region" description="Helical" evidence="12">
    <location>
        <begin position="730"/>
        <end position="753"/>
    </location>
</feature>
<dbReference type="SUPFAM" id="SSF81660">
    <property type="entry name" value="Metal cation-transporting ATPase, ATP-binding domain N"/>
    <property type="match status" value="1"/>
</dbReference>
<dbReference type="Pfam" id="PF00403">
    <property type="entry name" value="HMA"/>
    <property type="match status" value="2"/>
</dbReference>
<dbReference type="Pfam" id="PF00702">
    <property type="entry name" value="Hydrolase"/>
    <property type="match status" value="1"/>
</dbReference>
<protein>
    <recommendedName>
        <fullName evidence="13">HMA domain-containing protein</fullName>
    </recommendedName>
</protein>
<feature type="transmembrane region" description="Helical" evidence="12">
    <location>
        <begin position="1155"/>
        <end position="1178"/>
    </location>
</feature>
<keyword evidence="7" id="KW-1278">Translocase</keyword>
<dbReference type="FunFam" id="2.70.150.10:FF:000068">
    <property type="entry name" value="Copper resistance-associated P-type ATPase"/>
    <property type="match status" value="1"/>
</dbReference>
<keyword evidence="9" id="KW-0186">Copper</keyword>
<dbReference type="InterPro" id="IPR018303">
    <property type="entry name" value="ATPase_P-typ_P_site"/>
</dbReference>
<dbReference type="NCBIfam" id="TIGR01494">
    <property type="entry name" value="ATPase_P-type"/>
    <property type="match status" value="2"/>
</dbReference>
<feature type="compositionally biased region" description="Polar residues" evidence="11">
    <location>
        <begin position="90"/>
        <end position="100"/>
    </location>
</feature>
<dbReference type="NCBIfam" id="TIGR00003">
    <property type="entry name" value="copper ion binding protein"/>
    <property type="match status" value="1"/>
</dbReference>
<dbReference type="Gene3D" id="2.70.150.10">
    <property type="entry name" value="Calcium-transporting ATPase, cytoplasmic transduction domain A"/>
    <property type="match status" value="1"/>
</dbReference>
<feature type="transmembrane region" description="Helical" evidence="12">
    <location>
        <begin position="773"/>
        <end position="801"/>
    </location>
</feature>
<dbReference type="GO" id="GO:0055070">
    <property type="term" value="P:copper ion homeostasis"/>
    <property type="evidence" value="ECO:0007669"/>
    <property type="project" value="TreeGrafter"/>
</dbReference>
<dbReference type="PROSITE" id="PS50846">
    <property type="entry name" value="HMA_2"/>
    <property type="match status" value="3"/>
</dbReference>
<evidence type="ECO:0000256" key="11">
    <source>
        <dbReference type="SAM" id="MobiDB-lite"/>
    </source>
</evidence>
<dbReference type="SUPFAM" id="SSF81653">
    <property type="entry name" value="Calcium ATPase, transduction domain A"/>
    <property type="match status" value="1"/>
</dbReference>
<evidence type="ECO:0000256" key="3">
    <source>
        <dbReference type="ARBA" id="ARBA00022692"/>
    </source>
</evidence>
<dbReference type="PANTHER" id="PTHR43520">
    <property type="entry name" value="ATP7, ISOFORM B"/>
    <property type="match status" value="1"/>
</dbReference>
<evidence type="ECO:0000256" key="12">
    <source>
        <dbReference type="SAM" id="Phobius"/>
    </source>
</evidence>
<dbReference type="InterPro" id="IPR023299">
    <property type="entry name" value="ATPase_P-typ_cyto_dom_N"/>
</dbReference>
<dbReference type="PANTHER" id="PTHR43520:SF32">
    <property type="entry name" value="COPPER RESISTANCE P-TYPE ATPASE (EUROFUNG)"/>
    <property type="match status" value="1"/>
</dbReference>
<dbReference type="PRINTS" id="PR00120">
    <property type="entry name" value="HATPASE"/>
</dbReference>
<feature type="transmembrane region" description="Helical" evidence="12">
    <location>
        <begin position="537"/>
        <end position="556"/>
    </location>
</feature>
<keyword evidence="5" id="KW-0677">Repeat</keyword>